<protein>
    <submittedName>
        <fullName evidence="2">DUF2334 domain-containing protein</fullName>
    </submittedName>
</protein>
<organism evidence="2 3">
    <name type="scientific">Halobium salinum</name>
    <dbReference type="NCBI Taxonomy" id="1364940"/>
    <lineage>
        <taxon>Archaea</taxon>
        <taxon>Methanobacteriati</taxon>
        <taxon>Methanobacteriota</taxon>
        <taxon>Stenosarchaea group</taxon>
        <taxon>Halobacteria</taxon>
        <taxon>Halobacteriales</taxon>
        <taxon>Haloferacaceae</taxon>
        <taxon>Halobium</taxon>
    </lineage>
</organism>
<gene>
    <name evidence="2" type="ORF">ACFO0N_01035</name>
</gene>
<dbReference type="AlphaFoldDB" id="A0ABD5P6M4"/>
<feature type="compositionally biased region" description="Basic and acidic residues" evidence="1">
    <location>
        <begin position="423"/>
        <end position="450"/>
    </location>
</feature>
<name>A0ABD5P6M4_9EURY</name>
<proteinExistence type="predicted"/>
<evidence type="ECO:0000256" key="1">
    <source>
        <dbReference type="SAM" id="MobiDB-lite"/>
    </source>
</evidence>
<comment type="caution">
    <text evidence="2">The sequence shown here is derived from an EMBL/GenBank/DDBJ whole genome shotgun (WGS) entry which is preliminary data.</text>
</comment>
<keyword evidence="3" id="KW-1185">Reference proteome</keyword>
<dbReference type="Pfam" id="PF10096">
    <property type="entry name" value="DUF2334"/>
    <property type="match status" value="1"/>
</dbReference>
<accession>A0ABD5P6M4</accession>
<reference evidence="2 3" key="1">
    <citation type="journal article" date="2019" name="Int. J. Syst. Evol. Microbiol.">
        <title>The Global Catalogue of Microorganisms (GCM) 10K type strain sequencing project: providing services to taxonomists for standard genome sequencing and annotation.</title>
        <authorList>
            <consortium name="The Broad Institute Genomics Platform"/>
            <consortium name="The Broad Institute Genome Sequencing Center for Infectious Disease"/>
            <person name="Wu L."/>
            <person name="Ma J."/>
        </authorList>
    </citation>
    <scope>NUCLEOTIDE SEQUENCE [LARGE SCALE GENOMIC DNA]</scope>
    <source>
        <strain evidence="2 3">CGMCC 1.12553</strain>
    </source>
</reference>
<dbReference type="Proteomes" id="UP001595921">
    <property type="component" value="Unassembled WGS sequence"/>
</dbReference>
<dbReference type="InterPro" id="IPR011330">
    <property type="entry name" value="Glyco_hydro/deAcase_b/a-brl"/>
</dbReference>
<feature type="region of interest" description="Disordered" evidence="1">
    <location>
        <begin position="414"/>
        <end position="490"/>
    </location>
</feature>
<dbReference type="Gene3D" id="3.20.20.370">
    <property type="entry name" value="Glycoside hydrolase/deacetylase"/>
    <property type="match status" value="1"/>
</dbReference>
<evidence type="ECO:0000313" key="2">
    <source>
        <dbReference type="EMBL" id="MFC4356529.1"/>
    </source>
</evidence>
<dbReference type="SUPFAM" id="SSF88713">
    <property type="entry name" value="Glycoside hydrolase/deacetylase"/>
    <property type="match status" value="1"/>
</dbReference>
<evidence type="ECO:0000313" key="3">
    <source>
        <dbReference type="Proteomes" id="UP001595921"/>
    </source>
</evidence>
<dbReference type="EMBL" id="JBHSDS010000002">
    <property type="protein sequence ID" value="MFC4356529.1"/>
    <property type="molecule type" value="Genomic_DNA"/>
</dbReference>
<dbReference type="InterPro" id="IPR018763">
    <property type="entry name" value="DUF2334"/>
</dbReference>
<sequence>MIDLGGDAKPCGRCGGTSRRRRLAYEHEPCGRIDLTTDDCGAVSCPRCAVGSEDRTHPEFAHVGTVDECRNCGYREHATDATPAEPEGSDRAVARPSLSALVAGGAGAARRTATVALVVLLVTTAVGAGVPTGLVGGVSFDGNEGQPATTQPTEWREYRTIVVFRNDDPQPAYHFETLLAVDRVFVEENVPLTTGVVGAPHGEELEPDSRFCRYLRANERRHPELVEYALHGYSHRTETAFASGSEFGGLPAAEQQRRVERGTEAVTDCVGQRPRTFVPPLNSYDRNTTAALSAAGYRTVSGGGWFTKAYYNRSGTFESGGLRHTPSVSGFVANWSTGEFHDRERLYGDFDRSYRNGSIHVQMLHYQYFATADRRQLLREYLRHAKSKPGVRFMTLGELSTGLDEGTVVRTDDGWRVLESTDPTDRSDSTDPTDRSDSTDPTDRSDRSDRAGSALGTAGGEGVGADGPAPSVGSPAASRPVRLPVTGGRR</sequence>
<dbReference type="RefSeq" id="WP_267624966.1">
    <property type="nucleotide sequence ID" value="NZ_JAODIW010000010.1"/>
</dbReference>